<dbReference type="EMBL" id="HACM01009192">
    <property type="protein sequence ID" value="CRZ09634.1"/>
    <property type="molecule type" value="Transcribed_RNA"/>
</dbReference>
<dbReference type="Gene3D" id="1.25.40.10">
    <property type="entry name" value="Tetratricopeptide repeat domain"/>
    <property type="match status" value="1"/>
</dbReference>
<sequence>MADSLGLLQMYNTKAFVIVNKDLVEQGMAAESAASRRRWPVVTFVTNAVQRASQALSQRFRQQTFPDDNVLFARAFSGDADAQYNLGLLLEQGTSIITPDPEMATLWYKRAAAKGHHNALLQLEPNSSDTVHDNTALPFKFWMNPFFKAIYEWRPPTPIANGYIADLIKLIWRIEEDPVNNDEGTQPKIQYLLERPMCSRVIAEAGLLIKDESFPSLDDESEPEYDFDKAFLY</sequence>
<accession>A0A0H5RLM6</accession>
<dbReference type="InterPro" id="IPR011990">
    <property type="entry name" value="TPR-like_helical_dom_sf"/>
</dbReference>
<dbReference type="SUPFAM" id="SSF81901">
    <property type="entry name" value="HCP-like"/>
    <property type="match status" value="1"/>
</dbReference>
<reference evidence="1" key="1">
    <citation type="submission" date="2015-04" db="EMBL/GenBank/DDBJ databases">
        <title>The genome sequence of the plant pathogenic Rhizarian Plasmodiophora brassicae reveals insights in its biotrophic life cycle and the origin of chitin synthesis.</title>
        <authorList>
            <person name="Schwelm A."/>
            <person name="Fogelqvist J."/>
            <person name="Knaust A."/>
            <person name="Julke S."/>
            <person name="Lilja T."/>
            <person name="Dhandapani V."/>
            <person name="Bonilla-Rosso G."/>
            <person name="Karlsson M."/>
            <person name="Shevchenko A."/>
            <person name="Choi S.R."/>
            <person name="Kim H.G."/>
            <person name="Park J.Y."/>
            <person name="Lim Y.P."/>
            <person name="Ludwig-Muller J."/>
            <person name="Dixelius C."/>
        </authorList>
    </citation>
    <scope>NUCLEOTIDE SEQUENCE</scope>
    <source>
        <tissue evidence="1">Potato root galls</tissue>
    </source>
</reference>
<evidence type="ECO:0008006" key="2">
    <source>
        <dbReference type="Google" id="ProtNLM"/>
    </source>
</evidence>
<organism evidence="1">
    <name type="scientific">Spongospora subterranea</name>
    <dbReference type="NCBI Taxonomy" id="70186"/>
    <lineage>
        <taxon>Eukaryota</taxon>
        <taxon>Sar</taxon>
        <taxon>Rhizaria</taxon>
        <taxon>Endomyxa</taxon>
        <taxon>Phytomyxea</taxon>
        <taxon>Plasmodiophorida</taxon>
        <taxon>Plasmodiophoridae</taxon>
        <taxon>Spongospora</taxon>
    </lineage>
</organism>
<name>A0A0H5RLM6_9EUKA</name>
<dbReference type="InterPro" id="IPR006597">
    <property type="entry name" value="Sel1-like"/>
</dbReference>
<proteinExistence type="predicted"/>
<dbReference type="Pfam" id="PF08238">
    <property type="entry name" value="Sel1"/>
    <property type="match status" value="1"/>
</dbReference>
<evidence type="ECO:0000313" key="1">
    <source>
        <dbReference type="EMBL" id="CRZ09634.1"/>
    </source>
</evidence>
<protein>
    <recommendedName>
        <fullName evidence="2">Sel1 repeat family protein</fullName>
    </recommendedName>
</protein>
<dbReference type="AlphaFoldDB" id="A0A0H5RLM6"/>
<dbReference type="SMART" id="SM00671">
    <property type="entry name" value="SEL1"/>
    <property type="match status" value="1"/>
</dbReference>